<comment type="caution">
    <text evidence="1">The sequence shown here is derived from an EMBL/GenBank/DDBJ whole genome shotgun (WGS) entry which is preliminary data.</text>
</comment>
<sequence length="95" mass="11199">MKMTQKELSHLVFLSEVVLTGKKKSLMEETLQCLLYIVKSLEEVELPDTVVNQIESLMAMIESDLRDENERMQEIRGHLDWTQKRKRNPPDVDRL</sequence>
<dbReference type="Proteomes" id="UP000481087">
    <property type="component" value="Unassembled WGS sequence"/>
</dbReference>
<organism evidence="1 2">
    <name type="scientific">Paenibacillus silvestris</name>
    <dbReference type="NCBI Taxonomy" id="2606219"/>
    <lineage>
        <taxon>Bacteria</taxon>
        <taxon>Bacillati</taxon>
        <taxon>Bacillota</taxon>
        <taxon>Bacilli</taxon>
        <taxon>Bacillales</taxon>
        <taxon>Paenibacillaceae</taxon>
        <taxon>Paenibacillus</taxon>
    </lineage>
</organism>
<gene>
    <name evidence="1" type="ORF">GQF01_24360</name>
</gene>
<protein>
    <submittedName>
        <fullName evidence="1">Uncharacterized protein</fullName>
    </submittedName>
</protein>
<reference evidence="1 2" key="1">
    <citation type="submission" date="2019-12" db="EMBL/GenBank/DDBJ databases">
        <title>Paenibacillus sp. nov. sp. isolated from soil.</title>
        <authorList>
            <person name="Kim J."/>
            <person name="Jeong S.E."/>
            <person name="Jung H.S."/>
            <person name="Jeon C.O."/>
        </authorList>
    </citation>
    <scope>NUCLEOTIDE SEQUENCE [LARGE SCALE GENOMIC DNA]</scope>
    <source>
        <strain evidence="1 2">5J-6</strain>
    </source>
</reference>
<dbReference type="AlphaFoldDB" id="A0A6L8V4W7"/>
<dbReference type="EMBL" id="WTUZ01000022">
    <property type="protein sequence ID" value="MZQ85254.1"/>
    <property type="molecule type" value="Genomic_DNA"/>
</dbReference>
<accession>A0A6L8V4W7</accession>
<name>A0A6L8V4W7_9BACL</name>
<proteinExistence type="predicted"/>
<evidence type="ECO:0000313" key="1">
    <source>
        <dbReference type="EMBL" id="MZQ85254.1"/>
    </source>
</evidence>
<evidence type="ECO:0000313" key="2">
    <source>
        <dbReference type="Proteomes" id="UP000481087"/>
    </source>
</evidence>
<keyword evidence="2" id="KW-1185">Reference proteome</keyword>